<keyword evidence="4" id="KW-0863">Zinc-finger</keyword>
<keyword evidence="7" id="KW-0539">Nucleus</keyword>
<evidence type="ECO:0000256" key="7">
    <source>
        <dbReference type="ARBA" id="ARBA00023242"/>
    </source>
</evidence>
<dbReference type="Proteomes" id="UP000077115">
    <property type="component" value="Unassembled WGS sequence"/>
</dbReference>
<accession>A0A177WED9</accession>
<feature type="compositionally biased region" description="Basic residues" evidence="9">
    <location>
        <begin position="260"/>
        <end position="269"/>
    </location>
</feature>
<sequence length="422" mass="48211">MKFTDILFLLAAAVTANAVLVSTGSNGLSETSGLSSSIYKRGRETPSDEDQSGNNDSNQGTASGGDNELIRQLEKEFEEANNAEEVAANAFYKYRALRPHQERLILQGKPIYGEKHSEQRQQELKKKWHAADKRMNLLRQKLQEARRTNRALLVSTRSARPGPSTSRQNEQHSIDEPGPSTSRQDEQYPDIDPSPCTTKPSRKLPSDREYPRETRELIQQLVQELEAADTAETVACDTSYGYRVVEHEQEKSISQGKPISGKKHSKQRQYRLDSQWQTAWRKVEFLEQKLQQARSSTSGRGRKHSIDESGPSTSRRGGKRPSDEDQSNNADLNQKVMSRKANRHLRKLMKKVEKAIRAKTAKCDAYRRSMSFEVEQDSEYILKTRKKLDKECKKEKGKVDRLKRRLERLSKKNDLEFGAESD</sequence>
<evidence type="ECO:0000313" key="12">
    <source>
        <dbReference type="Proteomes" id="UP000077115"/>
    </source>
</evidence>
<keyword evidence="6" id="KW-0238">DNA-binding</keyword>
<feature type="region of interest" description="Disordered" evidence="9">
    <location>
        <begin position="144"/>
        <end position="212"/>
    </location>
</feature>
<feature type="compositionally biased region" description="Polar residues" evidence="9">
    <location>
        <begin position="52"/>
        <end position="61"/>
    </location>
</feature>
<dbReference type="EMBL" id="DS022301">
    <property type="protein sequence ID" value="OAJ38156.1"/>
    <property type="molecule type" value="Genomic_DNA"/>
</dbReference>
<dbReference type="VEuPathDB" id="FungiDB:BDEG_22109"/>
<proteinExistence type="predicted"/>
<feature type="region of interest" description="Disordered" evidence="9">
    <location>
        <begin position="25"/>
        <end position="66"/>
    </location>
</feature>
<keyword evidence="10" id="KW-0732">Signal</keyword>
<reference evidence="11 12" key="2">
    <citation type="submission" date="2016-05" db="EMBL/GenBank/DDBJ databases">
        <title>Lineage-specific infection strategies underlie the spectrum of fungal disease in amphibians.</title>
        <authorList>
            <person name="Cuomo C.A."/>
            <person name="Farrer R.A."/>
            <person name="James T."/>
            <person name="Longcore J."/>
            <person name="Birren B."/>
        </authorList>
    </citation>
    <scope>NUCLEOTIDE SEQUENCE [LARGE SCALE GENOMIC DNA]</scope>
    <source>
        <strain evidence="11 12">JEL423</strain>
    </source>
</reference>
<feature type="coiled-coil region" evidence="8">
    <location>
        <begin position="385"/>
        <end position="412"/>
    </location>
</feature>
<dbReference type="GO" id="GO:0003677">
    <property type="term" value="F:DNA binding"/>
    <property type="evidence" value="ECO:0007669"/>
    <property type="project" value="UniProtKB-KW"/>
</dbReference>
<evidence type="ECO:0000256" key="3">
    <source>
        <dbReference type="ARBA" id="ARBA00022737"/>
    </source>
</evidence>
<feature type="compositionally biased region" description="Polar residues" evidence="9">
    <location>
        <begin position="25"/>
        <end position="38"/>
    </location>
</feature>
<evidence type="ECO:0000256" key="10">
    <source>
        <dbReference type="SAM" id="SignalP"/>
    </source>
</evidence>
<gene>
    <name evidence="11" type="ORF">BDEG_22109</name>
</gene>
<evidence type="ECO:0000256" key="9">
    <source>
        <dbReference type="SAM" id="MobiDB-lite"/>
    </source>
</evidence>
<dbReference type="GO" id="GO:0008270">
    <property type="term" value="F:zinc ion binding"/>
    <property type="evidence" value="ECO:0007669"/>
    <property type="project" value="UniProtKB-KW"/>
</dbReference>
<protein>
    <submittedName>
        <fullName evidence="11">Uncharacterized protein</fullName>
    </submittedName>
</protein>
<keyword evidence="2" id="KW-0479">Metal-binding</keyword>
<keyword evidence="8" id="KW-0175">Coiled coil</keyword>
<dbReference type="InterPro" id="IPR051574">
    <property type="entry name" value="ZnF_E-box_Homeobox"/>
</dbReference>
<evidence type="ECO:0000313" key="11">
    <source>
        <dbReference type="EMBL" id="OAJ38156.1"/>
    </source>
</evidence>
<name>A0A177WED9_BATDL</name>
<evidence type="ECO:0000256" key="6">
    <source>
        <dbReference type="ARBA" id="ARBA00023125"/>
    </source>
</evidence>
<dbReference type="PANTHER" id="PTHR24391:SF18">
    <property type="entry name" value="EG:115C2.6 PROTEIN"/>
    <property type="match status" value="1"/>
</dbReference>
<evidence type="ECO:0000256" key="1">
    <source>
        <dbReference type="ARBA" id="ARBA00004123"/>
    </source>
</evidence>
<feature type="region of interest" description="Disordered" evidence="9">
    <location>
        <begin position="291"/>
        <end position="345"/>
    </location>
</feature>
<keyword evidence="3" id="KW-0677">Repeat</keyword>
<dbReference type="AlphaFoldDB" id="A0A177WED9"/>
<comment type="subcellular location">
    <subcellularLocation>
        <location evidence="1">Nucleus</location>
    </subcellularLocation>
</comment>
<evidence type="ECO:0000256" key="2">
    <source>
        <dbReference type="ARBA" id="ARBA00022723"/>
    </source>
</evidence>
<feature type="compositionally biased region" description="Polar residues" evidence="9">
    <location>
        <begin position="155"/>
        <end position="168"/>
    </location>
</feature>
<keyword evidence="5" id="KW-0862">Zinc</keyword>
<dbReference type="GO" id="GO:0006355">
    <property type="term" value="P:regulation of DNA-templated transcription"/>
    <property type="evidence" value="ECO:0007669"/>
    <property type="project" value="UniProtKB-ARBA"/>
</dbReference>
<feature type="chain" id="PRO_5008077497" evidence="10">
    <location>
        <begin position="19"/>
        <end position="422"/>
    </location>
</feature>
<evidence type="ECO:0000256" key="5">
    <source>
        <dbReference type="ARBA" id="ARBA00022833"/>
    </source>
</evidence>
<dbReference type="GO" id="GO:0005634">
    <property type="term" value="C:nucleus"/>
    <property type="evidence" value="ECO:0007669"/>
    <property type="project" value="UniProtKB-SubCell"/>
</dbReference>
<evidence type="ECO:0000256" key="4">
    <source>
        <dbReference type="ARBA" id="ARBA00022771"/>
    </source>
</evidence>
<organism evidence="11 12">
    <name type="scientific">Batrachochytrium dendrobatidis (strain JEL423)</name>
    <dbReference type="NCBI Taxonomy" id="403673"/>
    <lineage>
        <taxon>Eukaryota</taxon>
        <taxon>Fungi</taxon>
        <taxon>Fungi incertae sedis</taxon>
        <taxon>Chytridiomycota</taxon>
        <taxon>Chytridiomycota incertae sedis</taxon>
        <taxon>Chytridiomycetes</taxon>
        <taxon>Rhizophydiales</taxon>
        <taxon>Rhizophydiales incertae sedis</taxon>
        <taxon>Batrachochytrium</taxon>
    </lineage>
</organism>
<dbReference type="PANTHER" id="PTHR24391">
    <property type="entry name" value="HISTONE H4 TRANSCRIPTION FACTOR-RELATED"/>
    <property type="match status" value="1"/>
</dbReference>
<feature type="compositionally biased region" description="Polar residues" evidence="9">
    <location>
        <begin position="327"/>
        <end position="336"/>
    </location>
</feature>
<evidence type="ECO:0000256" key="8">
    <source>
        <dbReference type="SAM" id="Coils"/>
    </source>
</evidence>
<feature type="region of interest" description="Disordered" evidence="9">
    <location>
        <begin position="248"/>
        <end position="270"/>
    </location>
</feature>
<reference evidence="11 12" key="1">
    <citation type="submission" date="2006-10" db="EMBL/GenBank/DDBJ databases">
        <title>The Genome Sequence of Batrachochytrium dendrobatidis JEL423.</title>
        <authorList>
            <consortium name="The Broad Institute Genome Sequencing Platform"/>
            <person name="Birren B."/>
            <person name="Lander E."/>
            <person name="Galagan J."/>
            <person name="Cuomo C."/>
            <person name="Devon K."/>
            <person name="Jaffe D."/>
            <person name="Butler J."/>
            <person name="Alvarez P."/>
            <person name="Gnerre S."/>
            <person name="Grabherr M."/>
            <person name="Kleber M."/>
            <person name="Mauceli E."/>
            <person name="Brockman W."/>
            <person name="Young S."/>
            <person name="LaButti K."/>
            <person name="Sykes S."/>
            <person name="DeCaprio D."/>
            <person name="Crawford M."/>
            <person name="Koehrsen M."/>
            <person name="Engels R."/>
            <person name="Montgomery P."/>
            <person name="Pearson M."/>
            <person name="Howarth C."/>
            <person name="Larson L."/>
            <person name="White J."/>
            <person name="O'Leary S."/>
            <person name="Kodira C."/>
            <person name="Zeng Q."/>
            <person name="Yandava C."/>
            <person name="Alvarado L."/>
            <person name="Longcore J."/>
            <person name="James T."/>
        </authorList>
    </citation>
    <scope>NUCLEOTIDE SEQUENCE [LARGE SCALE GENOMIC DNA]</scope>
    <source>
        <strain evidence="11 12">JEL423</strain>
    </source>
</reference>
<feature type="signal peptide" evidence="10">
    <location>
        <begin position="1"/>
        <end position="18"/>
    </location>
</feature>